<sequence length="202" mass="23170">MEKRPKIVAIYGSPRKDGNTDLLLRQSVAGAREERAEVKEFFLRDLRVSPCLEIYKCRENGRCAIRDDFQMIADAIDKSQGIIIATPVFFYGVSAHTKAFIDRCQSLWIRKYWIEKVPFGTRRVKKLGFLISAGATKGKKLFDGILLTVQYFFDAIDAECWKSLLYRGLDGRGEVLNFPAYLQEARDAGRDIARELKNRDFS</sequence>
<dbReference type="Proteomes" id="UP000886355">
    <property type="component" value="Unassembled WGS sequence"/>
</dbReference>
<dbReference type="SUPFAM" id="SSF52218">
    <property type="entry name" value="Flavoproteins"/>
    <property type="match status" value="1"/>
</dbReference>
<proteinExistence type="predicted"/>
<organism evidence="4">
    <name type="scientific">Thermodesulforhabdus norvegica</name>
    <dbReference type="NCBI Taxonomy" id="39841"/>
    <lineage>
        <taxon>Bacteria</taxon>
        <taxon>Pseudomonadati</taxon>
        <taxon>Thermodesulfobacteriota</taxon>
        <taxon>Syntrophobacteria</taxon>
        <taxon>Syntrophobacterales</taxon>
        <taxon>Thermodesulforhabdaceae</taxon>
        <taxon>Thermodesulforhabdus</taxon>
    </lineage>
</organism>
<dbReference type="PANTHER" id="PTHR43278">
    <property type="entry name" value="NAD(P)H-DEPENDENT FMN-CONTAINING OXIDOREDUCTASE YWQN-RELATED"/>
    <property type="match status" value="1"/>
</dbReference>
<dbReference type="GO" id="GO:0016491">
    <property type="term" value="F:oxidoreductase activity"/>
    <property type="evidence" value="ECO:0007669"/>
    <property type="project" value="InterPro"/>
</dbReference>
<dbReference type="InterPro" id="IPR029039">
    <property type="entry name" value="Flavoprotein-like_sf"/>
</dbReference>
<evidence type="ECO:0000313" key="4">
    <source>
        <dbReference type="EMBL" id="HDL90657.1"/>
    </source>
</evidence>
<dbReference type="EMBL" id="DQZW01000338">
    <property type="protein sequence ID" value="HDL90657.1"/>
    <property type="molecule type" value="Genomic_DNA"/>
</dbReference>
<keyword evidence="1" id="KW-0285">Flavoprotein</keyword>
<dbReference type="Gene3D" id="3.40.50.360">
    <property type="match status" value="1"/>
</dbReference>
<evidence type="ECO:0000259" key="3">
    <source>
        <dbReference type="Pfam" id="PF03358"/>
    </source>
</evidence>
<dbReference type="Pfam" id="PF03358">
    <property type="entry name" value="FMN_red"/>
    <property type="match status" value="1"/>
</dbReference>
<evidence type="ECO:0000256" key="1">
    <source>
        <dbReference type="ARBA" id="ARBA00022630"/>
    </source>
</evidence>
<name>A0A7C1AX72_9BACT</name>
<feature type="domain" description="NADPH-dependent FMN reductase-like" evidence="3">
    <location>
        <begin position="5"/>
        <end position="114"/>
    </location>
</feature>
<keyword evidence="2" id="KW-0288">FMN</keyword>
<comment type="caution">
    <text evidence="4">The sequence shown here is derived from an EMBL/GenBank/DDBJ whole genome shotgun (WGS) entry which is preliminary data.</text>
</comment>
<dbReference type="AlphaFoldDB" id="A0A7C1AX72"/>
<dbReference type="PANTHER" id="PTHR43278:SF2">
    <property type="entry name" value="IRON-SULFUR FLAVOPROTEIN"/>
    <property type="match status" value="1"/>
</dbReference>
<dbReference type="InterPro" id="IPR051796">
    <property type="entry name" value="ISF_SsuE-like"/>
</dbReference>
<protein>
    <submittedName>
        <fullName evidence="4">Flavodoxin family protein</fullName>
    </submittedName>
</protein>
<reference evidence="4" key="1">
    <citation type="journal article" date="2020" name="mSystems">
        <title>Genome- and Community-Level Interaction Insights into Carbon Utilization and Element Cycling Functions of Hydrothermarchaeota in Hydrothermal Sediment.</title>
        <authorList>
            <person name="Zhou Z."/>
            <person name="Liu Y."/>
            <person name="Xu W."/>
            <person name="Pan J."/>
            <person name="Luo Z.H."/>
            <person name="Li M."/>
        </authorList>
    </citation>
    <scope>NUCLEOTIDE SEQUENCE [LARGE SCALE GENOMIC DNA]</scope>
    <source>
        <strain evidence="4">HyVt-19</strain>
    </source>
</reference>
<accession>A0A7C1AX72</accession>
<gene>
    <name evidence="4" type="ORF">ENG14_07115</name>
</gene>
<dbReference type="InterPro" id="IPR005025">
    <property type="entry name" value="FMN_Rdtase-like_dom"/>
</dbReference>
<evidence type="ECO:0000256" key="2">
    <source>
        <dbReference type="ARBA" id="ARBA00022643"/>
    </source>
</evidence>